<evidence type="ECO:0000256" key="4">
    <source>
        <dbReference type="ARBA" id="ARBA00023163"/>
    </source>
</evidence>
<keyword evidence="3 5" id="KW-0238">DNA-binding</keyword>
<evidence type="ECO:0000256" key="1">
    <source>
        <dbReference type="ARBA" id="ARBA00005820"/>
    </source>
</evidence>
<evidence type="ECO:0000313" key="8">
    <source>
        <dbReference type="Proteomes" id="UP001501676"/>
    </source>
</evidence>
<sequence length="260" mass="28367">MHVRLLGPVGIETAQARLVVGGPRAQAVVAVLAVRAGEVVTADWLIDQIWGAQPPRSARGSLQAYVSRLRAAGGSSTKVLLPPHPRGYRLDPATARIDAGDFERHAAAALVAARAGRWWEALRAAQDAQRLWRGEPFTGIDAPLLAVERHRLDEIRRNNRLTELRADLELAGAAQVIGALRSLTTDDPWDERPWQLLVLALYRGSRQTEALQTARRARRMLAEEHGLDPTPALVRLEQRILAHDPALWGAAGAPGRELAG</sequence>
<dbReference type="InterPro" id="IPR016032">
    <property type="entry name" value="Sig_transdc_resp-reg_C-effctor"/>
</dbReference>
<name>A0ABP6ST45_9ACTN</name>
<reference evidence="8" key="1">
    <citation type="journal article" date="2019" name="Int. J. Syst. Evol. Microbiol.">
        <title>The Global Catalogue of Microorganisms (GCM) 10K type strain sequencing project: providing services to taxonomists for standard genome sequencing and annotation.</title>
        <authorList>
            <consortium name="The Broad Institute Genomics Platform"/>
            <consortium name="The Broad Institute Genome Sequencing Center for Infectious Disease"/>
            <person name="Wu L."/>
            <person name="Ma J."/>
        </authorList>
    </citation>
    <scope>NUCLEOTIDE SEQUENCE [LARGE SCALE GENOMIC DNA]</scope>
    <source>
        <strain evidence="8">JCM 9458</strain>
    </source>
</reference>
<comment type="caution">
    <text evidence="7">The sequence shown here is derived from an EMBL/GenBank/DDBJ whole genome shotgun (WGS) entry which is preliminary data.</text>
</comment>
<evidence type="ECO:0000313" key="7">
    <source>
        <dbReference type="EMBL" id="GAA3383890.1"/>
    </source>
</evidence>
<dbReference type="Pfam" id="PF00486">
    <property type="entry name" value="Trans_reg_C"/>
    <property type="match status" value="1"/>
</dbReference>
<dbReference type="InterPro" id="IPR051677">
    <property type="entry name" value="AfsR-DnrI-RedD_regulator"/>
</dbReference>
<organism evidence="7 8">
    <name type="scientific">Cryptosporangium minutisporangium</name>
    <dbReference type="NCBI Taxonomy" id="113569"/>
    <lineage>
        <taxon>Bacteria</taxon>
        <taxon>Bacillati</taxon>
        <taxon>Actinomycetota</taxon>
        <taxon>Actinomycetes</taxon>
        <taxon>Cryptosporangiales</taxon>
        <taxon>Cryptosporangiaceae</taxon>
        <taxon>Cryptosporangium</taxon>
    </lineage>
</organism>
<dbReference type="PROSITE" id="PS51755">
    <property type="entry name" value="OMPR_PHOB"/>
    <property type="match status" value="1"/>
</dbReference>
<feature type="DNA-binding region" description="OmpR/PhoB-type" evidence="5">
    <location>
        <begin position="1"/>
        <end position="92"/>
    </location>
</feature>
<dbReference type="SUPFAM" id="SSF48452">
    <property type="entry name" value="TPR-like"/>
    <property type="match status" value="1"/>
</dbReference>
<evidence type="ECO:0000259" key="6">
    <source>
        <dbReference type="PROSITE" id="PS51755"/>
    </source>
</evidence>
<evidence type="ECO:0000256" key="3">
    <source>
        <dbReference type="ARBA" id="ARBA00023125"/>
    </source>
</evidence>
<evidence type="ECO:0000256" key="5">
    <source>
        <dbReference type="PROSITE-ProRule" id="PRU01091"/>
    </source>
</evidence>
<dbReference type="InterPro" id="IPR005158">
    <property type="entry name" value="BTAD"/>
</dbReference>
<comment type="similarity">
    <text evidence="1">Belongs to the AfsR/DnrI/RedD regulatory family.</text>
</comment>
<dbReference type="Gene3D" id="1.25.40.10">
    <property type="entry name" value="Tetratricopeptide repeat domain"/>
    <property type="match status" value="1"/>
</dbReference>
<dbReference type="SMART" id="SM00862">
    <property type="entry name" value="Trans_reg_C"/>
    <property type="match status" value="1"/>
</dbReference>
<dbReference type="SUPFAM" id="SSF46894">
    <property type="entry name" value="C-terminal effector domain of the bipartite response regulators"/>
    <property type="match status" value="1"/>
</dbReference>
<gene>
    <name evidence="7" type="ORF">GCM10020369_11540</name>
</gene>
<keyword evidence="2" id="KW-0805">Transcription regulation</keyword>
<protein>
    <recommendedName>
        <fullName evidence="6">OmpR/PhoB-type domain-containing protein</fullName>
    </recommendedName>
</protein>
<dbReference type="PANTHER" id="PTHR35807">
    <property type="entry name" value="TRANSCRIPTIONAL REGULATOR REDD-RELATED"/>
    <property type="match status" value="1"/>
</dbReference>
<accession>A0ABP6ST45</accession>
<keyword evidence="4" id="KW-0804">Transcription</keyword>
<dbReference type="InterPro" id="IPR001867">
    <property type="entry name" value="OmpR/PhoB-type_DNA-bd"/>
</dbReference>
<feature type="domain" description="OmpR/PhoB-type" evidence="6">
    <location>
        <begin position="1"/>
        <end position="92"/>
    </location>
</feature>
<dbReference type="Gene3D" id="1.10.10.10">
    <property type="entry name" value="Winged helix-like DNA-binding domain superfamily/Winged helix DNA-binding domain"/>
    <property type="match status" value="1"/>
</dbReference>
<evidence type="ECO:0000256" key="2">
    <source>
        <dbReference type="ARBA" id="ARBA00023015"/>
    </source>
</evidence>
<dbReference type="CDD" id="cd15831">
    <property type="entry name" value="BTAD"/>
    <property type="match status" value="1"/>
</dbReference>
<dbReference type="SMART" id="SM01043">
    <property type="entry name" value="BTAD"/>
    <property type="match status" value="1"/>
</dbReference>
<dbReference type="InterPro" id="IPR036388">
    <property type="entry name" value="WH-like_DNA-bd_sf"/>
</dbReference>
<proteinExistence type="inferred from homology"/>
<dbReference type="EMBL" id="BAAAYN010000006">
    <property type="protein sequence ID" value="GAA3383890.1"/>
    <property type="molecule type" value="Genomic_DNA"/>
</dbReference>
<dbReference type="InterPro" id="IPR011990">
    <property type="entry name" value="TPR-like_helical_dom_sf"/>
</dbReference>
<keyword evidence="8" id="KW-1185">Reference proteome</keyword>
<dbReference type="RefSeq" id="WP_345726907.1">
    <property type="nucleotide sequence ID" value="NZ_BAAAYN010000006.1"/>
</dbReference>
<dbReference type="Pfam" id="PF03704">
    <property type="entry name" value="BTAD"/>
    <property type="match status" value="1"/>
</dbReference>
<dbReference type="PANTHER" id="PTHR35807:SF1">
    <property type="entry name" value="TRANSCRIPTIONAL REGULATOR REDD"/>
    <property type="match status" value="1"/>
</dbReference>
<dbReference type="Proteomes" id="UP001501676">
    <property type="component" value="Unassembled WGS sequence"/>
</dbReference>